<dbReference type="InterPro" id="IPR002716">
    <property type="entry name" value="PIN_dom"/>
</dbReference>
<dbReference type="Pfam" id="PF01850">
    <property type="entry name" value="PIN"/>
    <property type="match status" value="1"/>
</dbReference>
<dbReference type="AlphaFoldDB" id="A0A7W7YB12"/>
<reference evidence="2 3" key="1">
    <citation type="submission" date="2020-08" db="EMBL/GenBank/DDBJ databases">
        <title>Genomic Encyclopedia of Type Strains, Phase IV (KMG-IV): sequencing the most valuable type-strain genomes for metagenomic binning, comparative biology and taxonomic classification.</title>
        <authorList>
            <person name="Goeker M."/>
        </authorList>
    </citation>
    <scope>NUCLEOTIDE SEQUENCE [LARGE SCALE GENOMIC DNA]</scope>
    <source>
        <strain evidence="2 3">DSM 12252</strain>
    </source>
</reference>
<evidence type="ECO:0000313" key="2">
    <source>
        <dbReference type="EMBL" id="MBB5032903.1"/>
    </source>
</evidence>
<comment type="caution">
    <text evidence="2">The sequence shown here is derived from an EMBL/GenBank/DDBJ whole genome shotgun (WGS) entry which is preliminary data.</text>
</comment>
<evidence type="ECO:0000313" key="3">
    <source>
        <dbReference type="Proteomes" id="UP000590740"/>
    </source>
</evidence>
<dbReference type="CDD" id="cd09874">
    <property type="entry name" value="PIN_MT3492-like"/>
    <property type="match status" value="1"/>
</dbReference>
<evidence type="ECO:0000259" key="1">
    <source>
        <dbReference type="Pfam" id="PF01850"/>
    </source>
</evidence>
<dbReference type="Proteomes" id="UP000590740">
    <property type="component" value="Unassembled WGS sequence"/>
</dbReference>
<organism evidence="2 3">
    <name type="scientific">Prosthecobacter vanneervenii</name>
    <dbReference type="NCBI Taxonomy" id="48466"/>
    <lineage>
        <taxon>Bacteria</taxon>
        <taxon>Pseudomonadati</taxon>
        <taxon>Verrucomicrobiota</taxon>
        <taxon>Verrucomicrobiia</taxon>
        <taxon>Verrucomicrobiales</taxon>
        <taxon>Verrucomicrobiaceae</taxon>
        <taxon>Prosthecobacter</taxon>
    </lineage>
</organism>
<protein>
    <submittedName>
        <fullName evidence="2">Putative nucleic acid-binding protein</fullName>
    </submittedName>
</protein>
<dbReference type="InterPro" id="IPR029060">
    <property type="entry name" value="PIN-like_dom_sf"/>
</dbReference>
<dbReference type="RefSeq" id="WP_184339808.1">
    <property type="nucleotide sequence ID" value="NZ_JACHIG010000004.1"/>
</dbReference>
<sequence length="152" mass="16955">MHCADTSFLCSLYRQQSHSERAIATLEEIGAPIVISSLLAYEFRQAVRFQVFLRSRDARKGYLETEGLAMLAQFENDLESGVIIEAGVNLADLATEVERLSERHTMQRGARSFDLLHIATALKWQATVFLSFDALQREIAAAEGLNVLPALI</sequence>
<dbReference type="Gene3D" id="3.40.50.1010">
    <property type="entry name" value="5'-nuclease"/>
    <property type="match status" value="1"/>
</dbReference>
<gene>
    <name evidence="2" type="ORF">HNQ65_002485</name>
</gene>
<name>A0A7W7YB12_9BACT</name>
<keyword evidence="3" id="KW-1185">Reference proteome</keyword>
<dbReference type="EMBL" id="JACHIG010000004">
    <property type="protein sequence ID" value="MBB5032903.1"/>
    <property type="molecule type" value="Genomic_DNA"/>
</dbReference>
<feature type="domain" description="PIN" evidence="1">
    <location>
        <begin position="4"/>
        <end position="140"/>
    </location>
</feature>
<proteinExistence type="predicted"/>
<accession>A0A7W7YB12</accession>
<dbReference type="SUPFAM" id="SSF88723">
    <property type="entry name" value="PIN domain-like"/>
    <property type="match status" value="1"/>
</dbReference>